<proteinExistence type="inferred from homology"/>
<organism evidence="5 6">
    <name type="scientific">Aspergillus carbonarius (strain ITEM 5010)</name>
    <dbReference type="NCBI Taxonomy" id="602072"/>
    <lineage>
        <taxon>Eukaryota</taxon>
        <taxon>Fungi</taxon>
        <taxon>Dikarya</taxon>
        <taxon>Ascomycota</taxon>
        <taxon>Pezizomycotina</taxon>
        <taxon>Eurotiomycetes</taxon>
        <taxon>Eurotiomycetidae</taxon>
        <taxon>Eurotiales</taxon>
        <taxon>Aspergillaceae</taxon>
        <taxon>Aspergillus</taxon>
        <taxon>Aspergillus subgen. Circumdati</taxon>
    </lineage>
</organism>
<dbReference type="OMA" id="HYAARDR"/>
<dbReference type="InterPro" id="IPR002347">
    <property type="entry name" value="SDR_fam"/>
</dbReference>
<accession>A0A1R3R7W6</accession>
<dbReference type="EMBL" id="KV907516">
    <property type="protein sequence ID" value="OOF90571.1"/>
    <property type="molecule type" value="Genomic_DNA"/>
</dbReference>
<dbReference type="PANTHER" id="PTHR24320:SF272">
    <property type="entry name" value="NAD(P)-BINDING ROSSMANN-FOLD SUPERFAMILY PROTEIN"/>
    <property type="match status" value="1"/>
</dbReference>
<keyword evidence="2" id="KW-0521">NADP</keyword>
<dbReference type="PANTHER" id="PTHR24320">
    <property type="entry name" value="RETINOL DEHYDROGENASE"/>
    <property type="match status" value="1"/>
</dbReference>
<comment type="similarity">
    <text evidence="1">Belongs to the short-chain dehydrogenases/reductases (SDR) family.</text>
</comment>
<name>A0A1R3R7W6_ASPC5</name>
<dbReference type="STRING" id="602072.A0A1R3R7W6"/>
<dbReference type="Pfam" id="PF00106">
    <property type="entry name" value="adh_short"/>
    <property type="match status" value="1"/>
</dbReference>
<feature type="compositionally biased region" description="Polar residues" evidence="4">
    <location>
        <begin position="1"/>
        <end position="13"/>
    </location>
</feature>
<evidence type="ECO:0008006" key="7">
    <source>
        <dbReference type="Google" id="ProtNLM"/>
    </source>
</evidence>
<dbReference type="PRINTS" id="PR00081">
    <property type="entry name" value="GDHRDH"/>
</dbReference>
<keyword evidence="3" id="KW-0560">Oxidoreductase</keyword>
<evidence type="ECO:0000256" key="3">
    <source>
        <dbReference type="ARBA" id="ARBA00023002"/>
    </source>
</evidence>
<evidence type="ECO:0000256" key="1">
    <source>
        <dbReference type="ARBA" id="ARBA00006484"/>
    </source>
</evidence>
<dbReference type="SUPFAM" id="SSF51735">
    <property type="entry name" value="NAD(P)-binding Rossmann-fold domains"/>
    <property type="match status" value="1"/>
</dbReference>
<evidence type="ECO:0000313" key="6">
    <source>
        <dbReference type="Proteomes" id="UP000188318"/>
    </source>
</evidence>
<evidence type="ECO:0000256" key="4">
    <source>
        <dbReference type="SAM" id="MobiDB-lite"/>
    </source>
</evidence>
<dbReference type="OrthoDB" id="191139at2759"/>
<dbReference type="Proteomes" id="UP000188318">
    <property type="component" value="Unassembled WGS sequence"/>
</dbReference>
<dbReference type="InterPro" id="IPR036291">
    <property type="entry name" value="NAD(P)-bd_dom_sf"/>
</dbReference>
<reference evidence="6" key="1">
    <citation type="journal article" date="2017" name="Genome Biol.">
        <title>Comparative genomics reveals high biological diversity and specific adaptations in the industrially and medically important fungal genus Aspergillus.</title>
        <authorList>
            <person name="de Vries R.P."/>
            <person name="Riley R."/>
            <person name="Wiebenga A."/>
            <person name="Aguilar-Osorio G."/>
            <person name="Amillis S."/>
            <person name="Uchima C.A."/>
            <person name="Anderluh G."/>
            <person name="Asadollahi M."/>
            <person name="Askin M."/>
            <person name="Barry K."/>
            <person name="Battaglia E."/>
            <person name="Bayram O."/>
            <person name="Benocci T."/>
            <person name="Braus-Stromeyer S.A."/>
            <person name="Caldana C."/>
            <person name="Canovas D."/>
            <person name="Cerqueira G.C."/>
            <person name="Chen F."/>
            <person name="Chen W."/>
            <person name="Choi C."/>
            <person name="Clum A."/>
            <person name="Dos Santos R.A."/>
            <person name="Damasio A.R."/>
            <person name="Diallinas G."/>
            <person name="Emri T."/>
            <person name="Fekete E."/>
            <person name="Flipphi M."/>
            <person name="Freyberg S."/>
            <person name="Gallo A."/>
            <person name="Gournas C."/>
            <person name="Habgood R."/>
            <person name="Hainaut M."/>
            <person name="Harispe M.L."/>
            <person name="Henrissat B."/>
            <person name="Hilden K.S."/>
            <person name="Hope R."/>
            <person name="Hossain A."/>
            <person name="Karabika E."/>
            <person name="Karaffa L."/>
            <person name="Karanyi Z."/>
            <person name="Krasevec N."/>
            <person name="Kuo A."/>
            <person name="Kusch H."/>
            <person name="LaButti K."/>
            <person name="Lagendijk E.L."/>
            <person name="Lapidus A."/>
            <person name="Levasseur A."/>
            <person name="Lindquist E."/>
            <person name="Lipzen A."/>
            <person name="Logrieco A.F."/>
            <person name="MacCabe A."/>
            <person name="Maekelae M.R."/>
            <person name="Malavazi I."/>
            <person name="Melin P."/>
            <person name="Meyer V."/>
            <person name="Mielnichuk N."/>
            <person name="Miskei M."/>
            <person name="Molnar A.P."/>
            <person name="Mule G."/>
            <person name="Ngan C.Y."/>
            <person name="Orejas M."/>
            <person name="Orosz E."/>
            <person name="Ouedraogo J.P."/>
            <person name="Overkamp K.M."/>
            <person name="Park H.-S."/>
            <person name="Perrone G."/>
            <person name="Piumi F."/>
            <person name="Punt P.J."/>
            <person name="Ram A.F."/>
            <person name="Ramon A."/>
            <person name="Rauscher S."/>
            <person name="Record E."/>
            <person name="Riano-Pachon D.M."/>
            <person name="Robert V."/>
            <person name="Roehrig J."/>
            <person name="Ruller R."/>
            <person name="Salamov A."/>
            <person name="Salih N.S."/>
            <person name="Samson R.A."/>
            <person name="Sandor E."/>
            <person name="Sanguinetti M."/>
            <person name="Schuetze T."/>
            <person name="Sepcic K."/>
            <person name="Shelest E."/>
            <person name="Sherlock G."/>
            <person name="Sophianopoulou V."/>
            <person name="Squina F.M."/>
            <person name="Sun H."/>
            <person name="Susca A."/>
            <person name="Todd R.B."/>
            <person name="Tsang A."/>
            <person name="Unkles S.E."/>
            <person name="van de Wiele N."/>
            <person name="van Rossen-Uffink D."/>
            <person name="Oliveira J.V."/>
            <person name="Vesth T.C."/>
            <person name="Visser J."/>
            <person name="Yu J.-H."/>
            <person name="Zhou M."/>
            <person name="Andersen M.R."/>
            <person name="Archer D.B."/>
            <person name="Baker S.E."/>
            <person name="Benoit I."/>
            <person name="Brakhage A.A."/>
            <person name="Braus G.H."/>
            <person name="Fischer R."/>
            <person name="Frisvad J.C."/>
            <person name="Goldman G.H."/>
            <person name="Houbraken J."/>
            <person name="Oakley B."/>
            <person name="Pocsi I."/>
            <person name="Scazzocchio C."/>
            <person name="Seiboth B."/>
            <person name="vanKuyk P.A."/>
            <person name="Wortman J."/>
            <person name="Dyer P.S."/>
            <person name="Grigoriev I.V."/>
        </authorList>
    </citation>
    <scope>NUCLEOTIDE SEQUENCE [LARGE SCALE GENOMIC DNA]</scope>
    <source>
        <strain evidence="6">ITEM 5010</strain>
    </source>
</reference>
<dbReference type="AlphaFoldDB" id="A0A1R3R7W6"/>
<dbReference type="Gene3D" id="3.40.50.720">
    <property type="entry name" value="NAD(P)-binding Rossmann-like Domain"/>
    <property type="match status" value="1"/>
</dbReference>
<evidence type="ECO:0000313" key="5">
    <source>
        <dbReference type="EMBL" id="OOF90571.1"/>
    </source>
</evidence>
<evidence type="ECO:0000256" key="2">
    <source>
        <dbReference type="ARBA" id="ARBA00022857"/>
    </source>
</evidence>
<dbReference type="GO" id="GO:0016491">
    <property type="term" value="F:oxidoreductase activity"/>
    <property type="evidence" value="ECO:0007669"/>
    <property type="project" value="UniProtKB-KW"/>
</dbReference>
<protein>
    <recommendedName>
        <fullName evidence="7">Oxidoreductase</fullName>
    </recommendedName>
</protein>
<dbReference type="VEuPathDB" id="FungiDB:ASPCADRAFT_510744"/>
<keyword evidence="6" id="KW-1185">Reference proteome</keyword>
<feature type="region of interest" description="Disordered" evidence="4">
    <location>
        <begin position="1"/>
        <end position="21"/>
    </location>
</feature>
<gene>
    <name evidence="5" type="ORF">ASPCADRAFT_510744</name>
</gene>
<sequence length="315" mass="34358">MSPDYTQVHQSPSGPGDARPTAHQIIKDQHLENQWDGKTILITGCSSGLGVETAHALYRTGATLYLTARDIDKARVALADIASSPRVHFLHLDLSSLKSVRACADAFQATSQTLHVLIQNAAVMACSEGRTPDGFETQFGTNHLGHFLLFHLLKPVLLGSSTALFNSRVVIVSSIAHQYSAVNFDNFNLDGEYDAWKAYGQSKTANIWTANEIDRRYGAWGLHAWSLHPGAIATNLQRHVPEEQKRLWIQDADAQKHWKSPEQGAATTVWAAVSTQLEGLGGKYLEDCAIVRGAANGQGSSLAAWTYDPVSETKL</sequence>